<name>A0A8D8LTB9_9HEMI</name>
<evidence type="ECO:0000313" key="1">
    <source>
        <dbReference type="EMBL" id="CAG6614726.1"/>
    </source>
</evidence>
<reference evidence="1" key="1">
    <citation type="submission" date="2021-05" db="EMBL/GenBank/DDBJ databases">
        <authorList>
            <person name="Alioto T."/>
            <person name="Alioto T."/>
            <person name="Gomez Garrido J."/>
        </authorList>
    </citation>
    <scope>NUCLEOTIDE SEQUENCE</scope>
</reference>
<protein>
    <submittedName>
        <fullName evidence="1">Uncharacterized protein</fullName>
    </submittedName>
</protein>
<proteinExistence type="predicted"/>
<dbReference type="EMBL" id="HBUF01031186">
    <property type="protein sequence ID" value="CAG6614726.1"/>
    <property type="molecule type" value="Transcribed_RNA"/>
</dbReference>
<sequence>MLAQIVSLYTSVNIVAVIGITPCFIQTRKVSYQGISPTQCPQGQYLGISLTYRPQGHLSKIEPHLKLIYLVIYLRQVPHVTYQYPLPQLQFCWEPLLYRFKMYEVSGTLCVVYWTLAPRYPLSHNG</sequence>
<accession>A0A8D8LTB9</accession>
<organism evidence="1">
    <name type="scientific">Cacopsylla melanoneura</name>
    <dbReference type="NCBI Taxonomy" id="428564"/>
    <lineage>
        <taxon>Eukaryota</taxon>
        <taxon>Metazoa</taxon>
        <taxon>Ecdysozoa</taxon>
        <taxon>Arthropoda</taxon>
        <taxon>Hexapoda</taxon>
        <taxon>Insecta</taxon>
        <taxon>Pterygota</taxon>
        <taxon>Neoptera</taxon>
        <taxon>Paraneoptera</taxon>
        <taxon>Hemiptera</taxon>
        <taxon>Sternorrhyncha</taxon>
        <taxon>Psylloidea</taxon>
        <taxon>Psyllidae</taxon>
        <taxon>Psyllinae</taxon>
        <taxon>Cacopsylla</taxon>
    </lineage>
</organism>
<dbReference type="AlphaFoldDB" id="A0A8D8LTB9"/>